<dbReference type="InterPro" id="IPR020449">
    <property type="entry name" value="Tscrpt_reg_AraC-type_HTH"/>
</dbReference>
<dbReference type="PANTHER" id="PTHR46796:SF2">
    <property type="entry name" value="TRANSCRIPTIONAL REGULATORY PROTEIN"/>
    <property type="match status" value="1"/>
</dbReference>
<dbReference type="PRINTS" id="PR00032">
    <property type="entry name" value="HTHARAC"/>
</dbReference>
<dbReference type="InterPro" id="IPR037923">
    <property type="entry name" value="HTH-like"/>
</dbReference>
<dbReference type="EMBL" id="CP032098">
    <property type="protein sequence ID" value="AXX92005.1"/>
    <property type="molecule type" value="Genomic_DNA"/>
</dbReference>
<dbReference type="GO" id="GO:0003700">
    <property type="term" value="F:DNA-binding transcription factor activity"/>
    <property type="evidence" value="ECO:0007669"/>
    <property type="project" value="InterPro"/>
</dbReference>
<reference evidence="6 9" key="2">
    <citation type="submission" date="2018-08" db="EMBL/GenBank/DDBJ databases">
        <title>Complete genome of the Arcobacter molluscorum type strain LMG 25693.</title>
        <authorList>
            <person name="Miller W.G."/>
            <person name="Yee E."/>
            <person name="Bono J.L."/>
        </authorList>
    </citation>
    <scope>NUCLEOTIDE SEQUENCE [LARGE SCALE GENOMIC DNA]</scope>
    <source>
        <strain evidence="6 9">CECT 7696</strain>
    </source>
</reference>
<dbReference type="PROSITE" id="PS00041">
    <property type="entry name" value="HTH_ARAC_FAMILY_1"/>
    <property type="match status" value="1"/>
</dbReference>
<feature type="domain" description="HTH araC/xylS-type" evidence="5">
    <location>
        <begin position="162"/>
        <end position="259"/>
    </location>
</feature>
<dbReference type="GO" id="GO:0043565">
    <property type="term" value="F:sequence-specific DNA binding"/>
    <property type="evidence" value="ECO:0007669"/>
    <property type="project" value="InterPro"/>
</dbReference>
<dbReference type="KEGG" id="amol:AMOL_1016"/>
<evidence type="ECO:0000259" key="5">
    <source>
        <dbReference type="PROSITE" id="PS01124"/>
    </source>
</evidence>
<dbReference type="Proteomes" id="UP000262712">
    <property type="component" value="Chromosome"/>
</dbReference>
<dbReference type="PROSITE" id="PS01124">
    <property type="entry name" value="HTH_ARAC_FAMILY_2"/>
    <property type="match status" value="1"/>
</dbReference>
<dbReference type="Proteomes" id="UP000221222">
    <property type="component" value="Unassembled WGS sequence"/>
</dbReference>
<evidence type="ECO:0000313" key="6">
    <source>
        <dbReference type="EMBL" id="AXX92005.1"/>
    </source>
</evidence>
<keyword evidence="4" id="KW-0804">Transcription</keyword>
<dbReference type="Gene3D" id="1.10.10.60">
    <property type="entry name" value="Homeodomain-like"/>
    <property type="match status" value="2"/>
</dbReference>
<dbReference type="InterPro" id="IPR009057">
    <property type="entry name" value="Homeodomain-like_sf"/>
</dbReference>
<keyword evidence="8" id="KW-1185">Reference proteome</keyword>
<dbReference type="RefSeq" id="WP_099341055.1">
    <property type="nucleotide sequence ID" value="NZ_CP032098.1"/>
</dbReference>
<evidence type="ECO:0000256" key="4">
    <source>
        <dbReference type="ARBA" id="ARBA00023163"/>
    </source>
</evidence>
<reference evidence="7 8" key="1">
    <citation type="submission" date="2017-09" db="EMBL/GenBank/DDBJ databases">
        <title>Arcobacter canalis sp. nov., a new species isolated from a water canal contaminated with urban sewage.</title>
        <authorList>
            <person name="Perez-Cataluna A."/>
            <person name="Salas-Masso N."/>
            <person name="Figueras M.J."/>
        </authorList>
    </citation>
    <scope>NUCLEOTIDE SEQUENCE [LARGE SCALE GENOMIC DNA]</scope>
    <source>
        <strain evidence="7 8">F98-3</strain>
    </source>
</reference>
<dbReference type="AlphaFoldDB" id="A0A2G1DL62"/>
<dbReference type="PANTHER" id="PTHR46796">
    <property type="entry name" value="HTH-TYPE TRANSCRIPTIONAL ACTIVATOR RHAS-RELATED"/>
    <property type="match status" value="1"/>
</dbReference>
<evidence type="ECO:0000256" key="3">
    <source>
        <dbReference type="ARBA" id="ARBA00023159"/>
    </source>
</evidence>
<protein>
    <submittedName>
        <fullName evidence="7">AraC family transcriptional regulator</fullName>
    </submittedName>
    <submittedName>
        <fullName evidence="6">Transcriptional regulator, AraC family</fullName>
    </submittedName>
</protein>
<keyword evidence="3" id="KW-0010">Activator</keyword>
<dbReference type="SUPFAM" id="SSF51215">
    <property type="entry name" value="Regulatory protein AraC"/>
    <property type="match status" value="1"/>
</dbReference>
<dbReference type="InterPro" id="IPR050204">
    <property type="entry name" value="AraC_XylS_family_regulators"/>
</dbReference>
<name>A0A2G1DL62_9BACT</name>
<evidence type="ECO:0000256" key="1">
    <source>
        <dbReference type="ARBA" id="ARBA00023015"/>
    </source>
</evidence>
<dbReference type="SMART" id="SM00342">
    <property type="entry name" value="HTH_ARAC"/>
    <property type="match status" value="1"/>
</dbReference>
<organism evidence="7 8">
    <name type="scientific">Malaciobacter molluscorum LMG 25693</name>
    <dbReference type="NCBI Taxonomy" id="870501"/>
    <lineage>
        <taxon>Bacteria</taxon>
        <taxon>Pseudomonadati</taxon>
        <taxon>Campylobacterota</taxon>
        <taxon>Epsilonproteobacteria</taxon>
        <taxon>Campylobacterales</taxon>
        <taxon>Arcobacteraceae</taxon>
        <taxon>Malaciobacter</taxon>
    </lineage>
</organism>
<dbReference type="InterPro" id="IPR018060">
    <property type="entry name" value="HTH_AraC"/>
</dbReference>
<dbReference type="Pfam" id="PF02311">
    <property type="entry name" value="AraC_binding"/>
    <property type="match status" value="1"/>
</dbReference>
<evidence type="ECO:0000256" key="2">
    <source>
        <dbReference type="ARBA" id="ARBA00023125"/>
    </source>
</evidence>
<keyword evidence="2" id="KW-0238">DNA-binding</keyword>
<proteinExistence type="predicted"/>
<evidence type="ECO:0000313" key="7">
    <source>
        <dbReference type="EMBL" id="PHO19238.1"/>
    </source>
</evidence>
<evidence type="ECO:0000313" key="8">
    <source>
        <dbReference type="Proteomes" id="UP000221222"/>
    </source>
</evidence>
<dbReference type="Pfam" id="PF12833">
    <property type="entry name" value="HTH_18"/>
    <property type="match status" value="1"/>
</dbReference>
<sequence>MKLQTLNNIRFENIIKTDNSFSKHFHNTYTVGLTHDGIFKSINQNSAFVSYKNSTRIINPGEVHSGDSKSWKYTNFYPTLELMSEIYEQMYFEKKVPEFSSHIINDIVLYSFLSKFFISVYSNANKMQIETNLIEALSYLISNYTTKIKKYEPIFSDTKIIKNSIDFIMDNIETNITLEQLAMSVDLSKYHFLRVFKNRVGLTPHQFIISQRLEKAKELISKGVTLNEIAFNVGFSDQSHFIRNFKRVYGYAPSKLKNSSNYILYK</sequence>
<dbReference type="InterPro" id="IPR018062">
    <property type="entry name" value="HTH_AraC-typ_CS"/>
</dbReference>
<dbReference type="SUPFAM" id="SSF46689">
    <property type="entry name" value="Homeodomain-like"/>
    <property type="match status" value="2"/>
</dbReference>
<dbReference type="InterPro" id="IPR003313">
    <property type="entry name" value="AraC-bd"/>
</dbReference>
<evidence type="ECO:0000313" key="9">
    <source>
        <dbReference type="Proteomes" id="UP000262712"/>
    </source>
</evidence>
<accession>A0A2G1DL62</accession>
<dbReference type="EMBL" id="NXFY01000001">
    <property type="protein sequence ID" value="PHO19238.1"/>
    <property type="molecule type" value="Genomic_DNA"/>
</dbReference>
<keyword evidence="1" id="KW-0805">Transcription regulation</keyword>
<gene>
    <name evidence="6" type="ORF">AMOL_1016</name>
    <name evidence="7" type="ORF">CPU12_00200</name>
</gene>